<organism evidence="1 2">
    <name type="scientific">Cichlidogyrus casuarinus</name>
    <dbReference type="NCBI Taxonomy" id="1844966"/>
    <lineage>
        <taxon>Eukaryota</taxon>
        <taxon>Metazoa</taxon>
        <taxon>Spiralia</taxon>
        <taxon>Lophotrochozoa</taxon>
        <taxon>Platyhelminthes</taxon>
        <taxon>Monogenea</taxon>
        <taxon>Monopisthocotylea</taxon>
        <taxon>Dactylogyridea</taxon>
        <taxon>Ancyrocephalidae</taxon>
        <taxon>Cichlidogyrus</taxon>
    </lineage>
</organism>
<accession>A0ABD2PKJ6</accession>
<reference evidence="1 2" key="1">
    <citation type="submission" date="2024-11" db="EMBL/GenBank/DDBJ databases">
        <title>Adaptive evolution of stress response genes in parasites aligns with host niche diversity.</title>
        <authorList>
            <person name="Hahn C."/>
            <person name="Resl P."/>
        </authorList>
    </citation>
    <scope>NUCLEOTIDE SEQUENCE [LARGE SCALE GENOMIC DNA]</scope>
    <source>
        <strain evidence="1">EGGRZ-B1_66</strain>
        <tissue evidence="1">Body</tissue>
    </source>
</reference>
<comment type="caution">
    <text evidence="1">The sequence shown here is derived from an EMBL/GenBank/DDBJ whole genome shotgun (WGS) entry which is preliminary data.</text>
</comment>
<feature type="non-terminal residue" evidence="1">
    <location>
        <position position="1"/>
    </location>
</feature>
<dbReference type="AlphaFoldDB" id="A0ABD2PKJ6"/>
<evidence type="ECO:0000313" key="2">
    <source>
        <dbReference type="Proteomes" id="UP001626550"/>
    </source>
</evidence>
<sequence>YDHEVTVELSKKGNKGLGLCLEARPLAPWTAQAERILDGSHVVVDANGVTVTEVAAQVKVSLKLGRLKGQQPPRDAGIAMVTEPTAGK</sequence>
<dbReference type="EMBL" id="JBJKFK010006027">
    <property type="protein sequence ID" value="KAL3308015.1"/>
    <property type="molecule type" value="Genomic_DNA"/>
</dbReference>
<gene>
    <name evidence="1" type="ORF">Ciccas_013460</name>
</gene>
<evidence type="ECO:0000313" key="1">
    <source>
        <dbReference type="EMBL" id="KAL3308015.1"/>
    </source>
</evidence>
<keyword evidence="2" id="KW-1185">Reference proteome</keyword>
<dbReference type="Proteomes" id="UP001626550">
    <property type="component" value="Unassembled WGS sequence"/>
</dbReference>
<name>A0ABD2PKJ6_9PLAT</name>
<protein>
    <submittedName>
        <fullName evidence="1">Uncharacterized protein</fullName>
    </submittedName>
</protein>
<proteinExistence type="predicted"/>